<reference evidence="1 2" key="1">
    <citation type="submission" date="2021-03" db="EMBL/GenBank/DDBJ databases">
        <title>Actinomadura violae sp. nov., isolated from lichen in Thailand.</title>
        <authorList>
            <person name="Kanchanasin P."/>
            <person name="Saeng-In P."/>
            <person name="Phongsopitanun W."/>
            <person name="Yuki M."/>
            <person name="Kudo T."/>
            <person name="Ohkuma M."/>
            <person name="Tanasupawat S."/>
        </authorList>
    </citation>
    <scope>NUCLEOTIDE SEQUENCE [LARGE SCALE GENOMIC DNA]</scope>
    <source>
        <strain evidence="1 2">LCR2-06</strain>
    </source>
</reference>
<accession>A0ABS3S5D4</accession>
<evidence type="ECO:0000313" key="2">
    <source>
        <dbReference type="Proteomes" id="UP000680206"/>
    </source>
</evidence>
<proteinExistence type="predicted"/>
<protein>
    <submittedName>
        <fullName evidence="1">Uncharacterized protein</fullName>
    </submittedName>
</protein>
<keyword evidence="2" id="KW-1185">Reference proteome</keyword>
<dbReference type="RefSeq" id="WP_208248844.1">
    <property type="nucleotide sequence ID" value="NZ_JAGEPF010000028.1"/>
</dbReference>
<dbReference type="Proteomes" id="UP000680206">
    <property type="component" value="Unassembled WGS sequence"/>
</dbReference>
<sequence>MAGLDDDRECVDVYLLTLHEPYEEARHPVPINATIVHAATLLHPSVPQPDGGRMYRCLTEFPDRSPGCVVPVSTLTYELNGGRLWGAVGDWEGVSNAVVALGRADQCDAMPLGLPQLSATLLANGPHTTLTMHHPDGTSTEYGGADRVARLRELEGHVRAFVARAPFWPGDGLVPPAPFAGPRPYRPYRPDAHGWR</sequence>
<gene>
    <name evidence="1" type="ORF">J4709_38590</name>
</gene>
<name>A0ABS3S5D4_9ACTN</name>
<organism evidence="1 2">
    <name type="scientific">Actinomadura violacea</name>
    <dbReference type="NCBI Taxonomy" id="2819934"/>
    <lineage>
        <taxon>Bacteria</taxon>
        <taxon>Bacillati</taxon>
        <taxon>Actinomycetota</taxon>
        <taxon>Actinomycetes</taxon>
        <taxon>Streptosporangiales</taxon>
        <taxon>Thermomonosporaceae</taxon>
        <taxon>Actinomadura</taxon>
    </lineage>
</organism>
<dbReference type="EMBL" id="JAGEPF010000028">
    <property type="protein sequence ID" value="MBO2463494.1"/>
    <property type="molecule type" value="Genomic_DNA"/>
</dbReference>
<comment type="caution">
    <text evidence="1">The sequence shown here is derived from an EMBL/GenBank/DDBJ whole genome shotgun (WGS) entry which is preliminary data.</text>
</comment>
<evidence type="ECO:0000313" key="1">
    <source>
        <dbReference type="EMBL" id="MBO2463494.1"/>
    </source>
</evidence>